<gene>
    <name evidence="1" type="ORF">BDY19DRAFT_991102</name>
</gene>
<sequence>MSLRKPSSTLLLLRLFTSRHASTSTPNSRYPFPRHPHPTPHQIFHLPHGASQQDIKARYYDLVKLYHPDVSCDAPAQTRHAQFQAVKHAYDVLRGKAVSHAHLRPASRTADEWNDRVYEELERRRRGGASPSPRSPPEVNVEGWNDKWKDNLLVTFGVVALGIVLFQTIFFVSSAPEQIASRHRSAASNLAQARAEAREFGAQRRAEIRKRVEEQRRDQERLEGEGEDSEIH</sequence>
<comment type="caution">
    <text evidence="1">The sequence shown here is derived from an EMBL/GenBank/DDBJ whole genome shotgun (WGS) entry which is preliminary data.</text>
</comment>
<dbReference type="Proteomes" id="UP001055072">
    <property type="component" value="Unassembled WGS sequence"/>
</dbReference>
<proteinExistence type="predicted"/>
<evidence type="ECO:0000313" key="2">
    <source>
        <dbReference type="Proteomes" id="UP001055072"/>
    </source>
</evidence>
<dbReference type="EMBL" id="MU274905">
    <property type="protein sequence ID" value="KAI0091379.1"/>
    <property type="molecule type" value="Genomic_DNA"/>
</dbReference>
<evidence type="ECO:0000313" key="1">
    <source>
        <dbReference type="EMBL" id="KAI0091379.1"/>
    </source>
</evidence>
<reference evidence="1" key="1">
    <citation type="journal article" date="2021" name="Environ. Microbiol.">
        <title>Gene family expansions and transcriptome signatures uncover fungal adaptations to wood decay.</title>
        <authorList>
            <person name="Hage H."/>
            <person name="Miyauchi S."/>
            <person name="Viragh M."/>
            <person name="Drula E."/>
            <person name="Min B."/>
            <person name="Chaduli D."/>
            <person name="Navarro D."/>
            <person name="Favel A."/>
            <person name="Norest M."/>
            <person name="Lesage-Meessen L."/>
            <person name="Balint B."/>
            <person name="Merenyi Z."/>
            <person name="de Eugenio L."/>
            <person name="Morin E."/>
            <person name="Martinez A.T."/>
            <person name="Baldrian P."/>
            <person name="Stursova M."/>
            <person name="Martinez M.J."/>
            <person name="Novotny C."/>
            <person name="Magnuson J.K."/>
            <person name="Spatafora J.W."/>
            <person name="Maurice S."/>
            <person name="Pangilinan J."/>
            <person name="Andreopoulos W."/>
            <person name="LaButti K."/>
            <person name="Hundley H."/>
            <person name="Na H."/>
            <person name="Kuo A."/>
            <person name="Barry K."/>
            <person name="Lipzen A."/>
            <person name="Henrissat B."/>
            <person name="Riley R."/>
            <person name="Ahrendt S."/>
            <person name="Nagy L.G."/>
            <person name="Grigoriev I.V."/>
            <person name="Martin F."/>
            <person name="Rosso M.N."/>
        </authorList>
    </citation>
    <scope>NUCLEOTIDE SEQUENCE</scope>
    <source>
        <strain evidence="1">CBS 384.51</strain>
    </source>
</reference>
<name>A0ACB8UB11_9APHY</name>
<accession>A0ACB8UB11</accession>
<organism evidence="1 2">
    <name type="scientific">Irpex rosettiformis</name>
    <dbReference type="NCBI Taxonomy" id="378272"/>
    <lineage>
        <taxon>Eukaryota</taxon>
        <taxon>Fungi</taxon>
        <taxon>Dikarya</taxon>
        <taxon>Basidiomycota</taxon>
        <taxon>Agaricomycotina</taxon>
        <taxon>Agaricomycetes</taxon>
        <taxon>Polyporales</taxon>
        <taxon>Irpicaceae</taxon>
        <taxon>Irpex</taxon>
    </lineage>
</organism>
<keyword evidence="2" id="KW-1185">Reference proteome</keyword>
<protein>
    <submittedName>
        <fullName evidence="1">Uncharacterized protein</fullName>
    </submittedName>
</protein>